<dbReference type="PANTHER" id="PTHR43649">
    <property type="entry name" value="ARABINOSE-BINDING PROTEIN-RELATED"/>
    <property type="match status" value="1"/>
</dbReference>
<sequence length="491" mass="54073">MGRRTFLGGVAAVAAGPALVRCSPKPRELSLWNFYGPGGQQKSQSDWFVQLAEEWNDTHDIKVRLRYVPNKDYKSGPTLQTSFSAGAGPDVFLLSPGDFLRYYNGGALADLTPHLDPSVREDFLPLVLETRLVADRVYGLPMEIEPLALYYSEEIFEQEHLSEGDLPRTWDQLLDLAQRLTNRDRFGLLLETNPGYYANSTFYQSMWMAGGEVFSPDHRRAAFDSPGVHQALRFWQDTVRLGVAPRRVRGTGGNDSISNIADGYCAMQHLGIWGIAEIAEQAPDFRYGVLPMPAPADGAYTTALGSWAVVANARSENADAAAEFVVWALGSTDPASIDRMRRWNTVAKTNIPPRRSVQRAAEERGAFDDGPMRVFADEVMAEARSEPRYPPEVYRAVSDALQSCHLDGGDPAEVAGAAAEQIDTFLSTYEGADRVSRTRRSDATAAAAFLRLTRSVCCCSSPCPRCSRCWWASSRSTASATSTARAWRTSA</sequence>
<reference evidence="1 2" key="1">
    <citation type="submission" date="2018-11" db="EMBL/GenBank/DDBJ databases">
        <title>Saccharopolyspora rhizosphaerae sp. nov., an actinomycete isolated from rhizosphere soil in Thailand.</title>
        <authorList>
            <person name="Intra B."/>
            <person name="Euanorasetr J."/>
            <person name="Take A."/>
            <person name="Inahashi Y."/>
            <person name="Mori M."/>
            <person name="Panbangred W."/>
            <person name="Matsumoto A."/>
        </authorList>
    </citation>
    <scope>NUCLEOTIDE SEQUENCE [LARGE SCALE GENOMIC DNA]</scope>
    <source>
        <strain evidence="1 2">H219</strain>
    </source>
</reference>
<organism evidence="1 2">
    <name type="scientific">Saccharopolyspora rhizosphaerae</name>
    <dbReference type="NCBI Taxonomy" id="2492662"/>
    <lineage>
        <taxon>Bacteria</taxon>
        <taxon>Bacillati</taxon>
        <taxon>Actinomycetota</taxon>
        <taxon>Actinomycetes</taxon>
        <taxon>Pseudonocardiales</taxon>
        <taxon>Pseudonocardiaceae</taxon>
        <taxon>Saccharopolyspora</taxon>
    </lineage>
</organism>
<accession>A0A426JT58</accession>
<dbReference type="Proteomes" id="UP000274515">
    <property type="component" value="Unassembled WGS sequence"/>
</dbReference>
<dbReference type="InterPro" id="IPR050490">
    <property type="entry name" value="Bact_solute-bd_prot1"/>
</dbReference>
<evidence type="ECO:0000313" key="1">
    <source>
        <dbReference type="EMBL" id="RRO16318.1"/>
    </source>
</evidence>
<comment type="caution">
    <text evidence="1">The sequence shown here is derived from an EMBL/GenBank/DDBJ whole genome shotgun (WGS) entry which is preliminary data.</text>
</comment>
<gene>
    <name evidence="1" type="ORF">EIL87_13495</name>
</gene>
<dbReference type="CDD" id="cd13585">
    <property type="entry name" value="PBP2_TMBP_like"/>
    <property type="match status" value="1"/>
</dbReference>
<name>A0A426JT58_9PSEU</name>
<evidence type="ECO:0000313" key="2">
    <source>
        <dbReference type="Proteomes" id="UP000274515"/>
    </source>
</evidence>
<protein>
    <submittedName>
        <fullName evidence="1">Sugar ABC transporter substrate-binding protein</fullName>
    </submittedName>
</protein>
<dbReference type="OrthoDB" id="9780991at2"/>
<dbReference type="SUPFAM" id="SSF53850">
    <property type="entry name" value="Periplasmic binding protein-like II"/>
    <property type="match status" value="1"/>
</dbReference>
<dbReference type="Pfam" id="PF01547">
    <property type="entry name" value="SBP_bac_1"/>
    <property type="match status" value="1"/>
</dbReference>
<dbReference type="PANTHER" id="PTHR43649:SF12">
    <property type="entry name" value="DIACETYLCHITOBIOSE BINDING PROTEIN DASA"/>
    <property type="match status" value="1"/>
</dbReference>
<dbReference type="InterPro" id="IPR006059">
    <property type="entry name" value="SBP"/>
</dbReference>
<dbReference type="EMBL" id="RSAA01000014">
    <property type="protein sequence ID" value="RRO16318.1"/>
    <property type="molecule type" value="Genomic_DNA"/>
</dbReference>
<dbReference type="Gene3D" id="3.40.190.10">
    <property type="entry name" value="Periplasmic binding protein-like II"/>
    <property type="match status" value="1"/>
</dbReference>
<proteinExistence type="predicted"/>
<keyword evidence="2" id="KW-1185">Reference proteome</keyword>
<dbReference type="AlphaFoldDB" id="A0A426JT58"/>